<organism evidence="1 2">
    <name type="scientific">Clostridium oryzae</name>
    <dbReference type="NCBI Taxonomy" id="1450648"/>
    <lineage>
        <taxon>Bacteria</taxon>
        <taxon>Bacillati</taxon>
        <taxon>Bacillota</taxon>
        <taxon>Clostridia</taxon>
        <taxon>Eubacteriales</taxon>
        <taxon>Clostridiaceae</taxon>
        <taxon>Clostridium</taxon>
    </lineage>
</organism>
<dbReference type="AlphaFoldDB" id="A0A1V4IYJ8"/>
<name>A0A1V4IYJ8_9CLOT</name>
<sequence>MNEIIMQQILAIRETGETNMFDLPVVTSIALRAGYTELVDYLEKNKGEYVHFILTGEAKTE</sequence>
<dbReference type="RefSeq" id="WP_021401016.1">
    <property type="nucleotide sequence ID" value="NZ_MZGV01000002.1"/>
</dbReference>
<evidence type="ECO:0008006" key="3">
    <source>
        <dbReference type="Google" id="ProtNLM"/>
    </source>
</evidence>
<reference evidence="1 2" key="1">
    <citation type="submission" date="2017-03" db="EMBL/GenBank/DDBJ databases">
        <title>Genome sequence of Clostridium oryzae DSM 28571.</title>
        <authorList>
            <person name="Poehlein A."/>
            <person name="Daniel R."/>
        </authorList>
    </citation>
    <scope>NUCLEOTIDE SEQUENCE [LARGE SCALE GENOMIC DNA]</scope>
    <source>
        <strain evidence="1 2">DSM 28571</strain>
    </source>
</reference>
<dbReference type="Proteomes" id="UP000190080">
    <property type="component" value="Unassembled WGS sequence"/>
</dbReference>
<comment type="caution">
    <text evidence="1">The sequence shown here is derived from an EMBL/GenBank/DDBJ whole genome shotgun (WGS) entry which is preliminary data.</text>
</comment>
<protein>
    <recommendedName>
        <fullName evidence="3">DUF5049 domain-containing protein</fullName>
    </recommendedName>
</protein>
<dbReference type="STRING" id="1450648.CLORY_03530"/>
<evidence type="ECO:0000313" key="1">
    <source>
        <dbReference type="EMBL" id="OPJ64844.1"/>
    </source>
</evidence>
<accession>A0A1V4IYJ8</accession>
<dbReference type="OrthoDB" id="1701913at2"/>
<gene>
    <name evidence="1" type="ORF">CLORY_03530</name>
</gene>
<proteinExistence type="predicted"/>
<dbReference type="Pfam" id="PF16468">
    <property type="entry name" value="DUF5049"/>
    <property type="match status" value="1"/>
</dbReference>
<keyword evidence="2" id="KW-1185">Reference proteome</keyword>
<evidence type="ECO:0000313" key="2">
    <source>
        <dbReference type="Proteomes" id="UP000190080"/>
    </source>
</evidence>
<dbReference type="EMBL" id="MZGV01000002">
    <property type="protein sequence ID" value="OPJ64844.1"/>
    <property type="molecule type" value="Genomic_DNA"/>
</dbReference>
<dbReference type="InterPro" id="IPR032488">
    <property type="entry name" value="DUF5049"/>
</dbReference>